<dbReference type="GO" id="GO:0008234">
    <property type="term" value="F:cysteine-type peptidase activity"/>
    <property type="evidence" value="ECO:0007669"/>
    <property type="project" value="InterPro"/>
</dbReference>
<evidence type="ECO:0000259" key="5">
    <source>
        <dbReference type="Pfam" id="PF02902"/>
    </source>
</evidence>
<dbReference type="Gene3D" id="3.40.395.10">
    <property type="entry name" value="Adenoviral Proteinase, Chain A"/>
    <property type="match status" value="1"/>
</dbReference>
<reference evidence="6 7" key="1">
    <citation type="submission" date="2020-09" db="EMBL/GenBank/DDBJ databases">
        <title>De no assembly of potato wild relative species, Solanum commersonii.</title>
        <authorList>
            <person name="Cho K."/>
        </authorList>
    </citation>
    <scope>NUCLEOTIDE SEQUENCE [LARGE SCALE GENOMIC DNA]</scope>
    <source>
        <strain evidence="6">LZ3.2</strain>
        <tissue evidence="6">Leaf</tissue>
    </source>
</reference>
<comment type="similarity">
    <text evidence="1">Belongs to the peptidase C48 family.</text>
</comment>
<proteinExistence type="inferred from homology"/>
<evidence type="ECO:0000256" key="1">
    <source>
        <dbReference type="ARBA" id="ARBA00005234"/>
    </source>
</evidence>
<evidence type="ECO:0000256" key="2">
    <source>
        <dbReference type="ARBA" id="ARBA00022670"/>
    </source>
</evidence>
<dbReference type="InterPro" id="IPR038765">
    <property type="entry name" value="Papain-like_cys_pep_sf"/>
</dbReference>
<keyword evidence="3" id="KW-0378">Hydrolase</keyword>
<dbReference type="EMBL" id="JACXVP010000003">
    <property type="protein sequence ID" value="KAG5616120.1"/>
    <property type="molecule type" value="Genomic_DNA"/>
</dbReference>
<dbReference type="InterPro" id="IPR003653">
    <property type="entry name" value="Peptidase_C48_C"/>
</dbReference>
<evidence type="ECO:0000313" key="6">
    <source>
        <dbReference type="EMBL" id="KAG5616120.1"/>
    </source>
</evidence>
<protein>
    <recommendedName>
        <fullName evidence="5">Ubiquitin-like protease family profile domain-containing protein</fullName>
    </recommendedName>
</protein>
<gene>
    <name evidence="6" type="ORF">H5410_015944</name>
</gene>
<dbReference type="AlphaFoldDB" id="A0A9J5ZV89"/>
<evidence type="ECO:0000313" key="7">
    <source>
        <dbReference type="Proteomes" id="UP000824120"/>
    </source>
</evidence>
<keyword evidence="2" id="KW-0645">Protease</keyword>
<organism evidence="6 7">
    <name type="scientific">Solanum commersonii</name>
    <name type="common">Commerson's wild potato</name>
    <name type="synonym">Commerson's nightshade</name>
    <dbReference type="NCBI Taxonomy" id="4109"/>
    <lineage>
        <taxon>Eukaryota</taxon>
        <taxon>Viridiplantae</taxon>
        <taxon>Streptophyta</taxon>
        <taxon>Embryophyta</taxon>
        <taxon>Tracheophyta</taxon>
        <taxon>Spermatophyta</taxon>
        <taxon>Magnoliopsida</taxon>
        <taxon>eudicotyledons</taxon>
        <taxon>Gunneridae</taxon>
        <taxon>Pentapetalae</taxon>
        <taxon>asterids</taxon>
        <taxon>lamiids</taxon>
        <taxon>Solanales</taxon>
        <taxon>Solanaceae</taxon>
        <taxon>Solanoideae</taxon>
        <taxon>Solaneae</taxon>
        <taxon>Solanum</taxon>
    </lineage>
</organism>
<evidence type="ECO:0000256" key="4">
    <source>
        <dbReference type="SAM" id="MobiDB-lite"/>
    </source>
</evidence>
<feature type="compositionally biased region" description="Basic and acidic residues" evidence="4">
    <location>
        <begin position="51"/>
        <end position="69"/>
    </location>
</feature>
<feature type="compositionally biased region" description="Basic residues" evidence="4">
    <location>
        <begin position="70"/>
        <end position="81"/>
    </location>
</feature>
<feature type="region of interest" description="Disordered" evidence="4">
    <location>
        <begin position="38"/>
        <end position="83"/>
    </location>
</feature>
<dbReference type="OrthoDB" id="1939479at2759"/>
<dbReference type="PANTHER" id="PTHR33022:SF13">
    <property type="entry name" value="UBIQUITIN-LIKE PROTEASE FAMILY PROFILE DOMAIN-CONTAINING PROTEIN"/>
    <property type="match status" value="1"/>
</dbReference>
<feature type="domain" description="Ubiquitin-like protease family profile" evidence="5">
    <location>
        <begin position="165"/>
        <end position="260"/>
    </location>
</feature>
<dbReference type="SUPFAM" id="SSF54001">
    <property type="entry name" value="Cysteine proteinases"/>
    <property type="match status" value="1"/>
</dbReference>
<dbReference type="PANTHER" id="PTHR33022">
    <property type="entry name" value="DUF1985 DOMAIN-CONTAINING PROTEIN"/>
    <property type="match status" value="1"/>
</dbReference>
<dbReference type="GO" id="GO:0006508">
    <property type="term" value="P:proteolysis"/>
    <property type="evidence" value="ECO:0007669"/>
    <property type="project" value="UniProtKB-KW"/>
</dbReference>
<keyword evidence="7" id="KW-1185">Reference proteome</keyword>
<feature type="compositionally biased region" description="Polar residues" evidence="4">
    <location>
        <begin position="40"/>
        <end position="49"/>
    </location>
</feature>
<name>A0A9J5ZV89_SOLCO</name>
<dbReference type="Pfam" id="PF02902">
    <property type="entry name" value="Peptidase_C48"/>
    <property type="match status" value="1"/>
</dbReference>
<dbReference type="Proteomes" id="UP000824120">
    <property type="component" value="Chromosome 3"/>
</dbReference>
<evidence type="ECO:0000256" key="3">
    <source>
        <dbReference type="ARBA" id="ARBA00022801"/>
    </source>
</evidence>
<sequence>MTYNIDVHTSKKISQPLKCMRLKQSIYQTLSIISERKKSVTTVPVSHSNPKVKEKDKEKEKEEEKEKEKERRRRRRRRRRKDKEDHYLANCSDLEFKQLDFVVAFSKKKDWFYVMSQPNKCWTDQKKSKQQSHSKYRYTTTNYFFKIYIDNSSVVFEYRIKSLALSKGLVYLVDCLGTSSRTKRKLCFKIQKLSTLLPKYLEFFFYQKDQTNWSVLESYQEKNKSHPFKVRHVTGIAQQASNSIDCGLFVAAYAEFLSDGLQVLSYGIISETLRMRYVSLLWNYGILKARSGSVSSNEDPQRPRPKKAKFDENVVVTTIY</sequence>
<comment type="caution">
    <text evidence="6">The sequence shown here is derived from an EMBL/GenBank/DDBJ whole genome shotgun (WGS) entry which is preliminary data.</text>
</comment>
<accession>A0A9J5ZV89</accession>